<dbReference type="InterPro" id="IPR029045">
    <property type="entry name" value="ClpP/crotonase-like_dom_sf"/>
</dbReference>
<dbReference type="PANTHER" id="PTHR11941:SF54">
    <property type="entry name" value="ENOYL-COA HYDRATASE, MITOCHONDRIAL"/>
    <property type="match status" value="1"/>
</dbReference>
<evidence type="ECO:0000256" key="2">
    <source>
        <dbReference type="RuleBase" id="RU003707"/>
    </source>
</evidence>
<dbReference type="CDD" id="cd06558">
    <property type="entry name" value="crotonase-like"/>
    <property type="match status" value="1"/>
</dbReference>
<protein>
    <submittedName>
        <fullName evidence="3">Enoyl-CoA hydratase/isomerase family protein</fullName>
    </submittedName>
</protein>
<comment type="similarity">
    <text evidence="1 2">Belongs to the enoyl-CoA hydratase/isomerase family.</text>
</comment>
<dbReference type="Gene3D" id="3.90.226.10">
    <property type="entry name" value="2-enoyl-CoA Hydratase, Chain A, domain 1"/>
    <property type="match status" value="1"/>
</dbReference>
<dbReference type="PANTHER" id="PTHR11941">
    <property type="entry name" value="ENOYL-COA HYDRATASE-RELATED"/>
    <property type="match status" value="1"/>
</dbReference>
<dbReference type="Proteomes" id="UP001175604">
    <property type="component" value="Unassembled WGS sequence"/>
</dbReference>
<proteinExistence type="inferred from homology"/>
<evidence type="ECO:0000313" key="4">
    <source>
        <dbReference type="Proteomes" id="UP001175604"/>
    </source>
</evidence>
<evidence type="ECO:0000313" key="3">
    <source>
        <dbReference type="EMBL" id="MDM9558752.1"/>
    </source>
</evidence>
<sequence>MNFKSLNTEGPGRYRLGLDEEGIALMYQIRVETRGAVRVLTICNERIRNAFSGSMAEDLLAAFDAAEADSSVRVVVVTGAGDVAFSSGHDLNELASGQHAQSAVGEAPFVRPLTMQKPVIAAVNGHCWAAGFMLALSCDLRVASENAVFGSPGARLGILPEGGQLYRLPQLIPPARALALMLTADPMDAREAARCDLVSRLVPPGQALPAALELAETIAQRSPAVVRAVKVGLNLGLWEGCEKAAQYEAQTALTLHRGPDAREGIAAFLEKRAPRFSDAP</sequence>
<dbReference type="InterPro" id="IPR018376">
    <property type="entry name" value="Enoyl-CoA_hyd/isom_CS"/>
</dbReference>
<dbReference type="SUPFAM" id="SSF52096">
    <property type="entry name" value="ClpP/crotonase"/>
    <property type="match status" value="1"/>
</dbReference>
<keyword evidence="4" id="KW-1185">Reference proteome</keyword>
<comment type="caution">
    <text evidence="3">The sequence shown here is derived from an EMBL/GenBank/DDBJ whole genome shotgun (WGS) entry which is preliminary data.</text>
</comment>
<dbReference type="EMBL" id="JAUDJE010000004">
    <property type="protein sequence ID" value="MDM9558752.1"/>
    <property type="molecule type" value="Genomic_DNA"/>
</dbReference>
<reference evidence="3" key="1">
    <citation type="submission" date="2023-06" db="EMBL/GenBank/DDBJ databases">
        <title>full genome analysis of Phenantherene degrader P3.</title>
        <authorList>
            <person name="Akbar A."/>
            <person name="Rahmeh R."/>
            <person name="Kishk M."/>
        </authorList>
    </citation>
    <scope>NUCLEOTIDE SEQUENCE</scope>
    <source>
        <strain evidence="3">P3</strain>
    </source>
</reference>
<evidence type="ECO:0000256" key="1">
    <source>
        <dbReference type="ARBA" id="ARBA00005254"/>
    </source>
</evidence>
<organism evidence="3 4">
    <name type="scientific">Bordetella petrii</name>
    <dbReference type="NCBI Taxonomy" id="94624"/>
    <lineage>
        <taxon>Bacteria</taxon>
        <taxon>Pseudomonadati</taxon>
        <taxon>Pseudomonadota</taxon>
        <taxon>Betaproteobacteria</taxon>
        <taxon>Burkholderiales</taxon>
        <taxon>Alcaligenaceae</taxon>
        <taxon>Bordetella</taxon>
    </lineage>
</organism>
<dbReference type="RefSeq" id="WP_289785147.1">
    <property type="nucleotide sequence ID" value="NZ_JAUDJE010000004.1"/>
</dbReference>
<dbReference type="InterPro" id="IPR001753">
    <property type="entry name" value="Enoyl-CoA_hydra/iso"/>
</dbReference>
<dbReference type="PROSITE" id="PS00166">
    <property type="entry name" value="ENOYL_COA_HYDRATASE"/>
    <property type="match status" value="1"/>
</dbReference>
<gene>
    <name evidence="3" type="ORF">QUC21_06910</name>
</gene>
<accession>A0ABT7W0M9</accession>
<name>A0ABT7W0M9_9BORD</name>
<dbReference type="Pfam" id="PF00378">
    <property type="entry name" value="ECH_1"/>
    <property type="match status" value="1"/>
</dbReference>